<dbReference type="EMBL" id="LR026988">
    <property type="protein sequence ID" value="VDB86288.1"/>
    <property type="molecule type" value="Genomic_DNA"/>
</dbReference>
<evidence type="ECO:0000313" key="2">
    <source>
        <dbReference type="Proteomes" id="UP000324639"/>
    </source>
</evidence>
<protein>
    <submittedName>
        <fullName evidence="1">Bgt-20787</fullName>
    </submittedName>
</protein>
<keyword evidence="2" id="KW-1185">Reference proteome</keyword>
<dbReference type="Proteomes" id="UP000324639">
    <property type="component" value="Chromosome Bgt_-05"/>
</dbReference>
<organism evidence="1 2">
    <name type="scientific">Blumeria graminis f. sp. tritici</name>
    <dbReference type="NCBI Taxonomy" id="62690"/>
    <lineage>
        <taxon>Eukaryota</taxon>
        <taxon>Fungi</taxon>
        <taxon>Dikarya</taxon>
        <taxon>Ascomycota</taxon>
        <taxon>Pezizomycotina</taxon>
        <taxon>Leotiomycetes</taxon>
        <taxon>Erysiphales</taxon>
        <taxon>Erysiphaceae</taxon>
        <taxon>Blumeria</taxon>
    </lineage>
</organism>
<evidence type="ECO:0000313" key="1">
    <source>
        <dbReference type="EMBL" id="VDB86288.1"/>
    </source>
</evidence>
<gene>
    <name evidence="1" type="ORF">BGT96224V316_LOCUS3853</name>
</gene>
<accession>A0A9X9MGI1</accession>
<sequence length="53" mass="5784">MNANQVLALLTEHLRIVYIDLAVVTPPFIANLSSFPQATSLPFPYLVIATVLS</sequence>
<name>A0A9X9MGI1_BLUGR</name>
<dbReference type="AlphaFoldDB" id="A0A9X9MGI1"/>
<proteinExistence type="predicted"/>
<reference evidence="1 2" key="1">
    <citation type="submission" date="2018-08" db="EMBL/GenBank/DDBJ databases">
        <authorList>
            <person name="Muller C M."/>
        </authorList>
    </citation>
    <scope>NUCLEOTIDE SEQUENCE [LARGE SCALE GENOMIC DNA]</scope>
</reference>